<dbReference type="PANTHER" id="PTHR47990">
    <property type="entry name" value="2-OXOGLUTARATE (2OG) AND FE(II)-DEPENDENT OXYGENASE SUPERFAMILY PROTEIN-RELATED"/>
    <property type="match status" value="1"/>
</dbReference>
<dbReference type="EMBL" id="CM031815">
    <property type="protein sequence ID" value="KAG6649532.1"/>
    <property type="molecule type" value="Genomic_DNA"/>
</dbReference>
<evidence type="ECO:0000256" key="1">
    <source>
        <dbReference type="ARBA" id="ARBA00022723"/>
    </source>
</evidence>
<evidence type="ECO:0000256" key="4">
    <source>
        <dbReference type="ARBA" id="ARBA00076740"/>
    </source>
</evidence>
<dbReference type="EMBL" id="CM031831">
    <property type="protein sequence ID" value="KAG6706377.1"/>
    <property type="molecule type" value="Genomic_DNA"/>
</dbReference>
<evidence type="ECO:0000313" key="7">
    <source>
        <dbReference type="EMBL" id="KAG6649532.1"/>
    </source>
</evidence>
<dbReference type="Pfam" id="PF14226">
    <property type="entry name" value="DIOX_N"/>
    <property type="match status" value="1"/>
</dbReference>
<dbReference type="InterPro" id="IPR044861">
    <property type="entry name" value="IPNS-like_FE2OG_OXY"/>
</dbReference>
<dbReference type="FunFam" id="2.60.120.330:FF:000017">
    <property type="entry name" value="2-oxoglutarate-dependent dioxygenase DAO"/>
    <property type="match status" value="1"/>
</dbReference>
<evidence type="ECO:0000256" key="5">
    <source>
        <dbReference type="RuleBase" id="RU003682"/>
    </source>
</evidence>
<proteinExistence type="inferred from homology"/>
<comment type="similarity">
    <text evidence="5">Belongs to the iron/ascorbate-dependent oxidoreductase family.</text>
</comment>
<dbReference type="InterPro" id="IPR005123">
    <property type="entry name" value="Oxoglu/Fe-dep_dioxygenase_dom"/>
</dbReference>
<accession>A0A8T1Q6K3</accession>
<reference evidence="7" key="1">
    <citation type="submission" date="2020-12" db="EMBL/GenBank/DDBJ databases">
        <title>WGS assembly of Carya illinoinensis cv. Pawnee.</title>
        <authorList>
            <person name="Platts A."/>
            <person name="Shu S."/>
            <person name="Wright S."/>
            <person name="Barry K."/>
            <person name="Edger P."/>
            <person name="Pires J.C."/>
            <person name="Schmutz J."/>
        </authorList>
    </citation>
    <scope>NUCLEOTIDE SEQUENCE</scope>
    <source>
        <tissue evidence="7">Leaf</tissue>
    </source>
</reference>
<keyword evidence="5" id="KW-0408">Iron</keyword>
<reference evidence="8" key="2">
    <citation type="submission" date="2021-01" db="EMBL/GenBank/DDBJ databases">
        <authorList>
            <person name="Lovell J.T."/>
            <person name="Bentley N."/>
            <person name="Bhattarai G."/>
            <person name="Jenkins J.W."/>
            <person name="Sreedasyam A."/>
            <person name="Alarcon Y."/>
            <person name="Bock C."/>
            <person name="Boston L."/>
            <person name="Carlson J."/>
            <person name="Cervantes K."/>
            <person name="Clermont K."/>
            <person name="Krom N."/>
            <person name="Kubenka K."/>
            <person name="Mamidi S."/>
            <person name="Mattison C."/>
            <person name="Monteros M."/>
            <person name="Pisani C."/>
            <person name="Plott C."/>
            <person name="Rajasekar S."/>
            <person name="Rhein H.S."/>
            <person name="Rohla C."/>
            <person name="Song M."/>
            <person name="Hilaire R.S."/>
            <person name="Shu S."/>
            <person name="Wells L."/>
            <person name="Wang X."/>
            <person name="Webber J."/>
            <person name="Heerema R.J."/>
            <person name="Klein P."/>
            <person name="Conner P."/>
            <person name="Grauke L."/>
            <person name="Grimwood J."/>
            <person name="Schmutz J."/>
            <person name="Randall J.J."/>
        </authorList>
    </citation>
    <scope>NUCLEOTIDE SEQUENCE</scope>
    <source>
        <tissue evidence="8">Leaf</tissue>
    </source>
</reference>
<protein>
    <recommendedName>
        <fullName evidence="3">2-oxoglutarate-dependent dioxygenase DAO</fullName>
    </recommendedName>
    <alternativeName>
        <fullName evidence="4">Protein DIOXYGENASE FOR AUXIN OXIDATION</fullName>
    </alternativeName>
</protein>
<sequence>MGSDSQIQVPVIKLISMGSDLDRGSEGWHNLCMRVREACENYGCFEVICDKIPIELRTETFSAARQLFDLPVDAKQKGANPMKPYRGYIGPNSSNPLNEAFAIEDGSNYDSLKSFTEVIRPVGNDQFCQAFSSTVKLLDELEHILELMILDAYGLGEKNKSIVECKITLLRLMKYKAPPSGESMEGFVAHTDKGLFTILCEDQISGLEVETKDGQWIKLSPSPSSFVCFVGDSLMAWSNCRMHAVKHRVTMGGDKDRYSFGAFALPVDGTIVKAPKEFIDEEHPQVLREFDFADYLNFFMNSNFEVKWAKLPELTIFAFAGIL</sequence>
<keyword evidence="9" id="KW-1185">Reference proteome</keyword>
<organism evidence="7 9">
    <name type="scientific">Carya illinoinensis</name>
    <name type="common">Pecan</name>
    <dbReference type="NCBI Taxonomy" id="32201"/>
    <lineage>
        <taxon>Eukaryota</taxon>
        <taxon>Viridiplantae</taxon>
        <taxon>Streptophyta</taxon>
        <taxon>Embryophyta</taxon>
        <taxon>Tracheophyta</taxon>
        <taxon>Spermatophyta</taxon>
        <taxon>Magnoliopsida</taxon>
        <taxon>eudicotyledons</taxon>
        <taxon>Gunneridae</taxon>
        <taxon>Pentapetalae</taxon>
        <taxon>rosids</taxon>
        <taxon>fabids</taxon>
        <taxon>Fagales</taxon>
        <taxon>Juglandaceae</taxon>
        <taxon>Carya</taxon>
    </lineage>
</organism>
<keyword evidence="1 5" id="KW-0479">Metal-binding</keyword>
<dbReference type="Pfam" id="PF03171">
    <property type="entry name" value="2OG-FeII_Oxy"/>
    <property type="match status" value="1"/>
</dbReference>
<dbReference type="GO" id="GO:0016491">
    <property type="term" value="F:oxidoreductase activity"/>
    <property type="evidence" value="ECO:0007669"/>
    <property type="project" value="UniProtKB-KW"/>
</dbReference>
<evidence type="ECO:0000259" key="6">
    <source>
        <dbReference type="PROSITE" id="PS51471"/>
    </source>
</evidence>
<evidence type="ECO:0000313" key="8">
    <source>
        <dbReference type="EMBL" id="KAG6706377.1"/>
    </source>
</evidence>
<dbReference type="PROSITE" id="PS51471">
    <property type="entry name" value="FE2OG_OXY"/>
    <property type="match status" value="1"/>
</dbReference>
<evidence type="ECO:0000256" key="2">
    <source>
        <dbReference type="ARBA" id="ARBA00054658"/>
    </source>
</evidence>
<dbReference type="Proteomes" id="UP000811246">
    <property type="component" value="Chromosome 7"/>
</dbReference>
<keyword evidence="5" id="KW-0560">Oxidoreductase</keyword>
<comment type="caution">
    <text evidence="7">The sequence shown here is derived from an EMBL/GenBank/DDBJ whole genome shotgun (WGS) entry which is preliminary data.</text>
</comment>
<dbReference type="InterPro" id="IPR026992">
    <property type="entry name" value="DIOX_N"/>
</dbReference>
<evidence type="ECO:0000313" key="9">
    <source>
        <dbReference type="Proteomes" id="UP000811609"/>
    </source>
</evidence>
<feature type="domain" description="Fe2OG dioxygenase" evidence="6">
    <location>
        <begin position="166"/>
        <end position="266"/>
    </location>
</feature>
<dbReference type="Proteomes" id="UP000811609">
    <property type="component" value="Chromosome 7"/>
</dbReference>
<name>A0A8T1Q6K3_CARIL</name>
<dbReference type="InterPro" id="IPR050231">
    <property type="entry name" value="Iron_ascorbate_oxido_reductase"/>
</dbReference>
<comment type="function">
    <text evidence="2">2-oxoglutarate-dependent dioxygenase essential for auxin catabolism and maintenance of auxin homeostasis in reproductive organs. Catalyzes the irreversible oxidation of indole-3-acetic acid (IAA) to the biologically inactive 2-oxoindole-3-acetic acid (OxIAA).</text>
</comment>
<gene>
    <name evidence="7" type="ORF">CIPAW_07G218600</name>
    <name evidence="8" type="ORF">I3842_07G220400</name>
</gene>
<evidence type="ECO:0000256" key="3">
    <source>
        <dbReference type="ARBA" id="ARBA00074102"/>
    </source>
</evidence>
<dbReference type="AlphaFoldDB" id="A0A8T1Q6K3"/>
<dbReference type="GO" id="GO:0046872">
    <property type="term" value="F:metal ion binding"/>
    <property type="evidence" value="ECO:0007669"/>
    <property type="project" value="UniProtKB-KW"/>
</dbReference>